<dbReference type="InterPro" id="IPR032692">
    <property type="entry name" value="YccS_N"/>
</dbReference>
<name>A0ABU0U9R0_9SPHI</name>
<evidence type="ECO:0000256" key="4">
    <source>
        <dbReference type="ARBA" id="ARBA00022989"/>
    </source>
</evidence>
<keyword evidence="11" id="KW-1185">Reference proteome</keyword>
<evidence type="ECO:0000313" key="11">
    <source>
        <dbReference type="Proteomes" id="UP001244640"/>
    </source>
</evidence>
<feature type="transmembrane region" description="Helical" evidence="7">
    <location>
        <begin position="147"/>
        <end position="165"/>
    </location>
</feature>
<evidence type="ECO:0000256" key="6">
    <source>
        <dbReference type="ARBA" id="ARBA00043993"/>
    </source>
</evidence>
<evidence type="ECO:0000259" key="8">
    <source>
        <dbReference type="Pfam" id="PF12805"/>
    </source>
</evidence>
<protein>
    <submittedName>
        <fullName evidence="10">Membrane protein YccC</fullName>
    </submittedName>
</protein>
<evidence type="ECO:0000256" key="2">
    <source>
        <dbReference type="ARBA" id="ARBA00022475"/>
    </source>
</evidence>
<dbReference type="Proteomes" id="UP001244640">
    <property type="component" value="Unassembled WGS sequence"/>
</dbReference>
<evidence type="ECO:0000256" key="5">
    <source>
        <dbReference type="ARBA" id="ARBA00023136"/>
    </source>
</evidence>
<evidence type="ECO:0000256" key="1">
    <source>
        <dbReference type="ARBA" id="ARBA00004651"/>
    </source>
</evidence>
<keyword evidence="4 7" id="KW-1133">Transmembrane helix</keyword>
<feature type="transmembrane region" description="Helical" evidence="7">
    <location>
        <begin position="53"/>
        <end position="86"/>
    </location>
</feature>
<dbReference type="InterPro" id="IPR049453">
    <property type="entry name" value="Memb_transporter_dom"/>
</dbReference>
<dbReference type="PANTHER" id="PTHR30509:SF8">
    <property type="entry name" value="INNER MEMBRANE PROTEIN YCCS"/>
    <property type="match status" value="1"/>
</dbReference>
<comment type="similarity">
    <text evidence="6">Belongs to the YccS/YhfK family.</text>
</comment>
<comment type="caution">
    <text evidence="10">The sequence shown here is derived from an EMBL/GenBank/DDBJ whole genome shotgun (WGS) entry which is preliminary data.</text>
</comment>
<keyword evidence="3 7" id="KW-0812">Transmembrane</keyword>
<evidence type="ECO:0000256" key="7">
    <source>
        <dbReference type="SAM" id="Phobius"/>
    </source>
</evidence>
<organism evidence="10 11">
    <name type="scientific">Sphingobacterium zeae</name>
    <dbReference type="NCBI Taxonomy" id="1776859"/>
    <lineage>
        <taxon>Bacteria</taxon>
        <taxon>Pseudomonadati</taxon>
        <taxon>Bacteroidota</taxon>
        <taxon>Sphingobacteriia</taxon>
        <taxon>Sphingobacteriales</taxon>
        <taxon>Sphingobacteriaceae</taxon>
        <taxon>Sphingobacterium</taxon>
    </lineage>
</organism>
<proteinExistence type="inferred from homology"/>
<keyword evidence="2" id="KW-1003">Cell membrane</keyword>
<reference evidence="10 11" key="1">
    <citation type="submission" date="2023-07" db="EMBL/GenBank/DDBJ databases">
        <title>Functional and genomic diversity of the sorghum phyllosphere microbiome.</title>
        <authorList>
            <person name="Shade A."/>
        </authorList>
    </citation>
    <scope>NUCLEOTIDE SEQUENCE [LARGE SCALE GENOMIC DNA]</scope>
    <source>
        <strain evidence="10 11">SORGH_AS_0892</strain>
    </source>
</reference>
<feature type="transmembrane region" description="Helical" evidence="7">
    <location>
        <begin position="513"/>
        <end position="533"/>
    </location>
</feature>
<evidence type="ECO:0000256" key="3">
    <source>
        <dbReference type="ARBA" id="ARBA00022692"/>
    </source>
</evidence>
<keyword evidence="5 7" id="KW-0472">Membrane</keyword>
<feature type="domain" description="Integral membrane protein YccS N-terminal" evidence="8">
    <location>
        <begin position="101"/>
        <end position="377"/>
    </location>
</feature>
<evidence type="ECO:0000313" key="10">
    <source>
        <dbReference type="EMBL" id="MDQ1151597.1"/>
    </source>
</evidence>
<evidence type="ECO:0000259" key="9">
    <source>
        <dbReference type="Pfam" id="PF13515"/>
    </source>
</evidence>
<sequence length="761" mass="87431">MNLQFTALMEYYRRTIVFNMKRNLSKFVLYIMKQTQEIKSFFYSQYFADGLRITIGCIVPVLIFATFGQFTNGTIVSLGALLVGLSDTPGAPTHRRKGMIAGAILTTLTFILTNLVNQNVYLLAVFIGMACFIFAMFAVFNSRAANVGLMCILMMLIHVQIHYPIAEAINYLGFYTLGGLWYIAISLSITQVRPYRLAEQELSETIRYVADYIRLKANFYDAKIDNDKNYLKLIEKQVEVNQHQENLRDVLFQSKRSIKDTTKVGRYLTLVFNDIVDLFEQSMAAHYDYNAISERFGPTGILEDFKNVILKYTNELDNLAYQLNTNTQPKPLYDFDADLSRLHAKIDQLDRSQQYSTFALRKVLINLRDLVRRIRNIYGYSHLQPDDVKRKEIDDAKRFVQSSAIDLKKFRENLTLKSTIFRHACRMAIVMSITYYVFEVTNITNNVYWILLTIMVILKPGFGLTKERNIQRLIGTTIGGLIGALILLTIHDPTVLFVLLVFFFLTAYSLFRVNYVIAVLFMTPYVLIMLSFVSANTLDVTKERILDTFIGGMIAFLSSYVIFPNWESMQVKESMRKLLIANYNYIVQALKEIAGQAPSVTDYKLTRKAVYVETANMGSTFQRMLTEPKKRQKYTKEVNKFVIFNHILASFSVTLMNHLDEMDNNYINKDHVRAIRKILSSLEQSIQLLHSEDSAKEFVPLTIEIPNDRFAHADTSSVDGQLLTEQLEFLGKIAQDLHKIVQDLHAKSTAMSENDLQKALS</sequence>
<feature type="transmembrane region" description="Helical" evidence="7">
    <location>
        <begin position="121"/>
        <end position="140"/>
    </location>
</feature>
<accession>A0ABU0U9R0</accession>
<feature type="transmembrane region" description="Helical" evidence="7">
    <location>
        <begin position="98"/>
        <end position="115"/>
    </location>
</feature>
<comment type="subcellular location">
    <subcellularLocation>
        <location evidence="1">Cell membrane</location>
        <topology evidence="1">Multi-pass membrane protein</topology>
    </subcellularLocation>
</comment>
<feature type="transmembrane region" description="Helical" evidence="7">
    <location>
        <begin position="474"/>
        <end position="507"/>
    </location>
</feature>
<dbReference type="Pfam" id="PF13515">
    <property type="entry name" value="FUSC_2"/>
    <property type="match status" value="1"/>
</dbReference>
<feature type="domain" description="Integral membrane bound transporter" evidence="9">
    <location>
        <begin position="436"/>
        <end position="557"/>
    </location>
</feature>
<feature type="transmembrane region" description="Helical" evidence="7">
    <location>
        <begin position="171"/>
        <end position="190"/>
    </location>
</feature>
<feature type="transmembrane region" description="Helical" evidence="7">
    <location>
        <begin position="545"/>
        <end position="563"/>
    </location>
</feature>
<dbReference type="EMBL" id="JAUTBA010000001">
    <property type="protein sequence ID" value="MDQ1151597.1"/>
    <property type="molecule type" value="Genomic_DNA"/>
</dbReference>
<dbReference type="PANTHER" id="PTHR30509">
    <property type="entry name" value="P-HYDROXYBENZOIC ACID EFFLUX PUMP SUBUNIT-RELATED"/>
    <property type="match status" value="1"/>
</dbReference>
<gene>
    <name evidence="10" type="ORF">QE382_003581</name>
</gene>
<dbReference type="Pfam" id="PF12805">
    <property type="entry name" value="FUSC-like"/>
    <property type="match status" value="1"/>
</dbReference>